<dbReference type="CDD" id="cd09897">
    <property type="entry name" value="H3TH_FEN1-XPG-like"/>
    <property type="match status" value="1"/>
</dbReference>
<dbReference type="OrthoDB" id="372487at2759"/>
<feature type="domain" description="Xrn1 helical" evidence="7">
    <location>
        <begin position="276"/>
        <end position="331"/>
    </location>
</feature>
<dbReference type="STRING" id="436017.A4RZ74"/>
<dbReference type="CDD" id="cd18673">
    <property type="entry name" value="PIN_XRN1-2-like"/>
    <property type="match status" value="1"/>
</dbReference>
<evidence type="ECO:0000313" key="8">
    <source>
        <dbReference type="EMBL" id="ABO96572.1"/>
    </source>
</evidence>
<dbReference type="InterPro" id="IPR041412">
    <property type="entry name" value="Xrn1_helical"/>
</dbReference>
<dbReference type="Gramene" id="ABO96572">
    <property type="protein sequence ID" value="ABO96572"/>
    <property type="gene ID" value="OSTLU_41082"/>
</dbReference>
<dbReference type="GO" id="GO:0004534">
    <property type="term" value="F:5'-3' RNA exonuclease activity"/>
    <property type="evidence" value="ECO:0007669"/>
    <property type="project" value="TreeGrafter"/>
</dbReference>
<evidence type="ECO:0000259" key="7">
    <source>
        <dbReference type="Pfam" id="PF17846"/>
    </source>
</evidence>
<gene>
    <name evidence="8" type="ORF">OSTLU_41082</name>
</gene>
<feature type="domain" description="Xrn1 N-terminal" evidence="6">
    <location>
        <begin position="1"/>
        <end position="226"/>
    </location>
</feature>
<dbReference type="Pfam" id="PF03159">
    <property type="entry name" value="XRN_N"/>
    <property type="match status" value="1"/>
</dbReference>
<dbReference type="InterPro" id="IPR027073">
    <property type="entry name" value="5_3_exoribonuclease"/>
</dbReference>
<evidence type="ECO:0000256" key="5">
    <source>
        <dbReference type="SAM" id="MobiDB-lite"/>
    </source>
</evidence>
<protein>
    <submittedName>
        <fullName evidence="8">Uncharacterized protein</fullName>
    </submittedName>
</protein>
<organism evidence="8 9">
    <name type="scientific">Ostreococcus lucimarinus (strain CCE9901)</name>
    <dbReference type="NCBI Taxonomy" id="436017"/>
    <lineage>
        <taxon>Eukaryota</taxon>
        <taxon>Viridiplantae</taxon>
        <taxon>Chlorophyta</taxon>
        <taxon>Mamiellophyceae</taxon>
        <taxon>Mamiellales</taxon>
        <taxon>Bathycoccaceae</taxon>
        <taxon>Ostreococcus</taxon>
    </lineage>
</organism>
<dbReference type="GeneID" id="5002488"/>
<evidence type="ECO:0000259" key="6">
    <source>
        <dbReference type="Pfam" id="PF03159"/>
    </source>
</evidence>
<evidence type="ECO:0000256" key="2">
    <source>
        <dbReference type="ARBA" id="ARBA00022801"/>
    </source>
</evidence>
<dbReference type="Gene3D" id="3.40.50.12390">
    <property type="match status" value="2"/>
</dbReference>
<sequence length="509" mass="58113">MGVPKFFRWLAERYPLLQQEIAGNQIPGIDNLYLDMNGVIHNCSHGAGTDVNTRMTEDEMMSKVFAYLDHLFRMTRPNKMLYMAIDGVAPRAKMNQQRSRRFRSAAEAAKDREEARARGEPEPEGEPFDSNCITPGTEFMARLTEHLKFYVRKKQTEDPLWAKVTVILSGHEVRGEGEHKIMEHIRWARTQPDWEPNQTHCLYGLDADLIMLALVTHEPHFCLLREVVKFGGGEKGQPSREILSNPTDDGFILLHIGLLREYLDLEFREKNLPFGYELERVIDDFILLCMLVGNDFLPALPTLNIAEGALNTLFKVYHDTLPMLGGYITGDEGGGTFNPELSADPTMMNAAKRALILEGGEEGLQAWKDTYYREKLGLKIGEAAPLGEIRQAYFDGLNWVLRYYYRGVASWTWYYPYHYAPMASDLCAGMGGLTSEFDYGEPFKPFEQLMAVQPPSSSKLLPEPFRHFMEDPQSPLAEFFPEDIKVDFEGKRNDWEGVVLLPFLDADRL</sequence>
<dbReference type="PANTHER" id="PTHR12341:SF7">
    <property type="entry name" value="5'-3' EXORIBONUCLEASE 1"/>
    <property type="match status" value="1"/>
</dbReference>
<feature type="non-terminal residue" evidence="8">
    <location>
        <position position="509"/>
    </location>
</feature>
<accession>A4RZ74</accession>
<feature type="domain" description="Xrn1 helical" evidence="7">
    <location>
        <begin position="365"/>
        <end position="509"/>
    </location>
</feature>
<feature type="compositionally biased region" description="Basic and acidic residues" evidence="5">
    <location>
        <begin position="108"/>
        <end position="121"/>
    </location>
</feature>
<evidence type="ECO:0000256" key="4">
    <source>
        <dbReference type="ARBA" id="ARBA00038299"/>
    </source>
</evidence>
<dbReference type="AlphaFoldDB" id="A4RZ74"/>
<name>A4RZ74_OSTLU</name>
<dbReference type="KEGG" id="olu:OSTLU_41082"/>
<evidence type="ECO:0000313" key="9">
    <source>
        <dbReference type="Proteomes" id="UP000001568"/>
    </source>
</evidence>
<evidence type="ECO:0000256" key="1">
    <source>
        <dbReference type="ARBA" id="ARBA00022722"/>
    </source>
</evidence>
<dbReference type="Gene3D" id="1.25.40.1050">
    <property type="match status" value="1"/>
</dbReference>
<dbReference type="RefSeq" id="XP_001418279.1">
    <property type="nucleotide sequence ID" value="XM_001418242.1"/>
</dbReference>
<keyword evidence="1" id="KW-0540">Nuclease</keyword>
<keyword evidence="3" id="KW-0269">Exonuclease</keyword>
<dbReference type="GO" id="GO:0000956">
    <property type="term" value="P:nuclear-transcribed mRNA catabolic process"/>
    <property type="evidence" value="ECO:0007669"/>
    <property type="project" value="TreeGrafter"/>
</dbReference>
<dbReference type="PANTHER" id="PTHR12341">
    <property type="entry name" value="5'-&gt;3' EXORIBONUCLEASE"/>
    <property type="match status" value="1"/>
</dbReference>
<proteinExistence type="inferred from homology"/>
<feature type="region of interest" description="Disordered" evidence="5">
    <location>
        <begin position="95"/>
        <end position="132"/>
    </location>
</feature>
<evidence type="ECO:0000256" key="3">
    <source>
        <dbReference type="ARBA" id="ARBA00022839"/>
    </source>
</evidence>
<dbReference type="InterPro" id="IPR004859">
    <property type="entry name" value="Xrn1_N"/>
</dbReference>
<dbReference type="GO" id="GO:0005634">
    <property type="term" value="C:nucleus"/>
    <property type="evidence" value="ECO:0007669"/>
    <property type="project" value="TreeGrafter"/>
</dbReference>
<keyword evidence="9" id="KW-1185">Reference proteome</keyword>
<dbReference type="EMBL" id="CP000586">
    <property type="protein sequence ID" value="ABO96572.1"/>
    <property type="molecule type" value="Genomic_DNA"/>
</dbReference>
<dbReference type="Pfam" id="PF17846">
    <property type="entry name" value="XRN_M"/>
    <property type="match status" value="2"/>
</dbReference>
<reference evidence="8 9" key="1">
    <citation type="journal article" date="2007" name="Proc. Natl. Acad. Sci. U.S.A.">
        <title>The tiny eukaryote Ostreococcus provides genomic insights into the paradox of plankton speciation.</title>
        <authorList>
            <person name="Palenik B."/>
            <person name="Grimwood J."/>
            <person name="Aerts A."/>
            <person name="Rouze P."/>
            <person name="Salamov A."/>
            <person name="Putnam N."/>
            <person name="Dupont C."/>
            <person name="Jorgensen R."/>
            <person name="Derelle E."/>
            <person name="Rombauts S."/>
            <person name="Zhou K."/>
            <person name="Otillar R."/>
            <person name="Merchant S.S."/>
            <person name="Podell S."/>
            <person name="Gaasterland T."/>
            <person name="Napoli C."/>
            <person name="Gendler K."/>
            <person name="Manuell A."/>
            <person name="Tai V."/>
            <person name="Vallon O."/>
            <person name="Piganeau G."/>
            <person name="Jancek S."/>
            <person name="Heijde M."/>
            <person name="Jabbari K."/>
            <person name="Bowler C."/>
            <person name="Lohr M."/>
            <person name="Robbens S."/>
            <person name="Werner G."/>
            <person name="Dubchak I."/>
            <person name="Pazour G.J."/>
            <person name="Ren Q."/>
            <person name="Paulsen I."/>
            <person name="Delwiche C."/>
            <person name="Schmutz J."/>
            <person name="Rokhsar D."/>
            <person name="Van de Peer Y."/>
            <person name="Moreau H."/>
            <person name="Grigoriev I.V."/>
        </authorList>
    </citation>
    <scope>NUCLEOTIDE SEQUENCE [LARGE SCALE GENOMIC DNA]</scope>
    <source>
        <strain evidence="8 9">CCE9901</strain>
    </source>
</reference>
<keyword evidence="2" id="KW-0378">Hydrolase</keyword>
<dbReference type="GO" id="GO:0003723">
    <property type="term" value="F:RNA binding"/>
    <property type="evidence" value="ECO:0007669"/>
    <property type="project" value="TreeGrafter"/>
</dbReference>
<dbReference type="Proteomes" id="UP000001568">
    <property type="component" value="Chromosome 6"/>
</dbReference>
<comment type="similarity">
    <text evidence="4">Belongs to the 5'-3' exonuclease family.</text>
</comment>
<dbReference type="eggNOG" id="KOG2045">
    <property type="taxonomic scope" value="Eukaryota"/>
</dbReference>
<dbReference type="HOGENOM" id="CLU_006038_3_1_1"/>